<dbReference type="GeneID" id="87942728"/>
<evidence type="ECO:0000313" key="1">
    <source>
        <dbReference type="EMBL" id="WQF81211.1"/>
    </source>
</evidence>
<protein>
    <submittedName>
        <fullName evidence="1">Uncharacterized protein</fullName>
    </submittedName>
</protein>
<dbReference type="RefSeq" id="XP_062778435.1">
    <property type="nucleotide sequence ID" value="XM_062922384.1"/>
</dbReference>
<name>A0AAX4IDJ3_9PEZI</name>
<dbReference type="EMBL" id="CP137308">
    <property type="protein sequence ID" value="WQF81211.1"/>
    <property type="molecule type" value="Genomic_DNA"/>
</dbReference>
<gene>
    <name evidence="1" type="ORF">CDEST_06225</name>
</gene>
<dbReference type="KEGG" id="cdet:87942728"/>
<accession>A0AAX4IDJ3</accession>
<dbReference type="AlphaFoldDB" id="A0AAX4IDJ3"/>
<proteinExistence type="predicted"/>
<sequence length="54" mass="6251">MEGLRGLLPLSNGYLRRRGDSLPLILVEAVLHRHTLQTPNSHHIYIKQRLQIEP</sequence>
<organism evidence="1 2">
    <name type="scientific">Colletotrichum destructivum</name>
    <dbReference type="NCBI Taxonomy" id="34406"/>
    <lineage>
        <taxon>Eukaryota</taxon>
        <taxon>Fungi</taxon>
        <taxon>Dikarya</taxon>
        <taxon>Ascomycota</taxon>
        <taxon>Pezizomycotina</taxon>
        <taxon>Sordariomycetes</taxon>
        <taxon>Hypocreomycetidae</taxon>
        <taxon>Glomerellales</taxon>
        <taxon>Glomerellaceae</taxon>
        <taxon>Colletotrichum</taxon>
        <taxon>Colletotrichum destructivum species complex</taxon>
    </lineage>
</organism>
<reference evidence="2" key="1">
    <citation type="journal article" date="2023" name="bioRxiv">
        <title>Complete genome of the Medicago anthracnose fungus, Colletotrichum destructivum, reveals a mini-chromosome-like region within a core chromosome.</title>
        <authorList>
            <person name="Lapalu N."/>
            <person name="Simon A."/>
            <person name="Lu A."/>
            <person name="Plaumann P.-L."/>
            <person name="Amselem J."/>
            <person name="Pigne S."/>
            <person name="Auger A."/>
            <person name="Koch C."/>
            <person name="Dallery J.-F."/>
            <person name="O'Connell R.J."/>
        </authorList>
    </citation>
    <scope>NUCLEOTIDE SEQUENCE [LARGE SCALE GENOMIC DNA]</scope>
    <source>
        <strain evidence="2">CBS 520.97</strain>
    </source>
</reference>
<dbReference type="Proteomes" id="UP001322277">
    <property type="component" value="Chromosome 4"/>
</dbReference>
<evidence type="ECO:0000313" key="2">
    <source>
        <dbReference type="Proteomes" id="UP001322277"/>
    </source>
</evidence>
<keyword evidence="2" id="KW-1185">Reference proteome</keyword>